<gene>
    <name evidence="8" type="primary">LOC102809527</name>
</gene>
<proteinExistence type="inferred from homology"/>
<feature type="transmembrane region" description="Helical" evidence="6">
    <location>
        <begin position="159"/>
        <end position="181"/>
    </location>
</feature>
<keyword evidence="4 6" id="KW-1133">Transmembrane helix</keyword>
<accession>A0ABM0MEC6</accession>
<comment type="similarity">
    <text evidence="2">Belongs to the MS4A family.</text>
</comment>
<dbReference type="PANTHER" id="PTHR23320">
    <property type="entry name" value="MEMBRANE-SPANNING 4-DOMAINS SUBFAMILY A MS4A -RELATED"/>
    <property type="match status" value="1"/>
</dbReference>
<keyword evidence="7" id="KW-1185">Reference proteome</keyword>
<dbReference type="InterPro" id="IPR007237">
    <property type="entry name" value="CD20-like"/>
</dbReference>
<dbReference type="GeneID" id="102809527"/>
<feature type="transmembrane region" description="Helical" evidence="6">
    <location>
        <begin position="115"/>
        <end position="139"/>
    </location>
</feature>
<dbReference type="Pfam" id="PF04103">
    <property type="entry name" value="CD20"/>
    <property type="match status" value="1"/>
</dbReference>
<dbReference type="Proteomes" id="UP000694865">
    <property type="component" value="Unplaced"/>
</dbReference>
<evidence type="ECO:0000313" key="7">
    <source>
        <dbReference type="Proteomes" id="UP000694865"/>
    </source>
</evidence>
<keyword evidence="5 6" id="KW-0472">Membrane</keyword>
<keyword evidence="3 6" id="KW-0812">Transmembrane</keyword>
<comment type="subcellular location">
    <subcellularLocation>
        <location evidence="1">Membrane</location>
        <topology evidence="1">Multi-pass membrane protein</topology>
    </subcellularLocation>
</comment>
<reference evidence="8" key="1">
    <citation type="submission" date="2025-08" db="UniProtKB">
        <authorList>
            <consortium name="RefSeq"/>
        </authorList>
    </citation>
    <scope>IDENTIFICATION</scope>
    <source>
        <tissue evidence="8">Testes</tissue>
    </source>
</reference>
<evidence type="ECO:0000256" key="4">
    <source>
        <dbReference type="ARBA" id="ARBA00022989"/>
    </source>
</evidence>
<feature type="transmembrane region" description="Helical" evidence="6">
    <location>
        <begin position="56"/>
        <end position="77"/>
    </location>
</feature>
<name>A0ABM0MEC6_SACKO</name>
<dbReference type="PANTHER" id="PTHR23320:SF130">
    <property type="entry name" value="TRANSMEMBRANE PROTEIN 212"/>
    <property type="match status" value="1"/>
</dbReference>
<sequence length="261" mass="28574">MPSTISDELPLIADDPPVNFEVSRPTVDGSVEGVRGTRRLNRTNEQGYQSRTASRLGIAHITVGSVIVVLGIATVYFQCVLYFIALPLWTGSFFVSTGSVAIISSRKTQKYTITTYMVCSCVSILFALSLVVFGTHGICEEQAWHSDNKDELEFKAGRSIIYARLAIDGGIVAMAIAELILSMLSVSVSRRGLQILAFEQQRSHHPVYIVPVTAHKRPIRKAPRSAGNRRQDGAVYVPTKHTDEPTLPLATVVEEVDGQDT</sequence>
<evidence type="ECO:0000256" key="5">
    <source>
        <dbReference type="ARBA" id="ARBA00023136"/>
    </source>
</evidence>
<feature type="transmembrane region" description="Helical" evidence="6">
    <location>
        <begin position="83"/>
        <end position="103"/>
    </location>
</feature>
<evidence type="ECO:0000256" key="2">
    <source>
        <dbReference type="ARBA" id="ARBA00009565"/>
    </source>
</evidence>
<evidence type="ECO:0000313" key="8">
    <source>
        <dbReference type="RefSeq" id="XP_006818367.1"/>
    </source>
</evidence>
<organism evidence="7 8">
    <name type="scientific">Saccoglossus kowalevskii</name>
    <name type="common">Acorn worm</name>
    <dbReference type="NCBI Taxonomy" id="10224"/>
    <lineage>
        <taxon>Eukaryota</taxon>
        <taxon>Metazoa</taxon>
        <taxon>Hemichordata</taxon>
        <taxon>Enteropneusta</taxon>
        <taxon>Harrimaniidae</taxon>
        <taxon>Saccoglossus</taxon>
    </lineage>
</organism>
<protein>
    <submittedName>
        <fullName evidence="8">Uncharacterized protein LOC102809527</fullName>
    </submittedName>
</protein>
<dbReference type="InterPro" id="IPR030417">
    <property type="entry name" value="MS4A"/>
</dbReference>
<dbReference type="RefSeq" id="XP_006818367.1">
    <property type="nucleotide sequence ID" value="XM_006818304.1"/>
</dbReference>
<evidence type="ECO:0000256" key="3">
    <source>
        <dbReference type="ARBA" id="ARBA00022692"/>
    </source>
</evidence>
<evidence type="ECO:0000256" key="1">
    <source>
        <dbReference type="ARBA" id="ARBA00004141"/>
    </source>
</evidence>
<evidence type="ECO:0000256" key="6">
    <source>
        <dbReference type="SAM" id="Phobius"/>
    </source>
</evidence>